<keyword evidence="6" id="KW-1185">Reference proteome</keyword>
<keyword evidence="3" id="KW-0862">Zinc</keyword>
<dbReference type="GO" id="GO:0005912">
    <property type="term" value="C:adherens junction"/>
    <property type="evidence" value="ECO:0007669"/>
    <property type="project" value="TreeGrafter"/>
</dbReference>
<dbReference type="GO" id="GO:0030018">
    <property type="term" value="C:Z disc"/>
    <property type="evidence" value="ECO:0007669"/>
    <property type="project" value="TreeGrafter"/>
</dbReference>
<comment type="caution">
    <text evidence="5">The sequence shown here is derived from an EMBL/GenBank/DDBJ whole genome shotgun (WGS) entry which is preliminary data.</text>
</comment>
<dbReference type="EMBL" id="BGPR01196240">
    <property type="protein sequence ID" value="GBN05382.1"/>
    <property type="molecule type" value="Genomic_DNA"/>
</dbReference>
<dbReference type="InterPro" id="IPR036034">
    <property type="entry name" value="PDZ_sf"/>
</dbReference>
<dbReference type="PANTHER" id="PTHR24214">
    <property type="entry name" value="PDZ AND LIM DOMAIN PROTEIN ZASP"/>
    <property type="match status" value="1"/>
</dbReference>
<gene>
    <name evidence="5" type="ORF">AVEN_243534_1</name>
</gene>
<dbReference type="AlphaFoldDB" id="A0A4Y2KT72"/>
<evidence type="ECO:0000313" key="5">
    <source>
        <dbReference type="EMBL" id="GBN05382.1"/>
    </source>
</evidence>
<dbReference type="Pfam" id="PF00595">
    <property type="entry name" value="PDZ"/>
    <property type="match status" value="1"/>
</dbReference>
<evidence type="ECO:0000256" key="1">
    <source>
        <dbReference type="ARBA" id="ARBA00004496"/>
    </source>
</evidence>
<dbReference type="GO" id="GO:0051371">
    <property type="term" value="F:muscle alpha-actinin binding"/>
    <property type="evidence" value="ECO:0007669"/>
    <property type="project" value="TreeGrafter"/>
</dbReference>
<dbReference type="PANTHER" id="PTHR24214:SF38">
    <property type="entry name" value="PDZ AND LIM DOMAIN PROTEIN ZASP-RELATED"/>
    <property type="match status" value="1"/>
</dbReference>
<protein>
    <recommendedName>
        <fullName evidence="4">PDZ domain-containing protein</fullName>
    </recommendedName>
</protein>
<dbReference type="OrthoDB" id="5911912at2759"/>
<dbReference type="PROSITE" id="PS50106">
    <property type="entry name" value="PDZ"/>
    <property type="match status" value="1"/>
</dbReference>
<sequence length="137" mass="15671">VNPGSLSEQAGLMNGDAILKILGHPTENMRHKEAQDAILRAGNNIELVVQRLVIKRSWFGQLVIFLAELKYLTVSHDADSIRKKKWSVYVNFLLKLKLVKIQTLTMQTMGPEDVLEEIFLIMKISANMIRNRKRAEK</sequence>
<reference evidence="5 6" key="1">
    <citation type="journal article" date="2019" name="Sci. Rep.">
        <title>Orb-weaving spider Araneus ventricosus genome elucidates the spidroin gene catalogue.</title>
        <authorList>
            <person name="Kono N."/>
            <person name="Nakamura H."/>
            <person name="Ohtoshi R."/>
            <person name="Moran D.A.P."/>
            <person name="Shinohara A."/>
            <person name="Yoshida Y."/>
            <person name="Fujiwara M."/>
            <person name="Mori M."/>
            <person name="Tomita M."/>
            <person name="Arakawa K."/>
        </authorList>
    </citation>
    <scope>NUCLEOTIDE SEQUENCE [LARGE SCALE GENOMIC DNA]</scope>
</reference>
<dbReference type="GO" id="GO:0031941">
    <property type="term" value="C:filamentous actin"/>
    <property type="evidence" value="ECO:0007669"/>
    <property type="project" value="TreeGrafter"/>
</dbReference>
<keyword evidence="2" id="KW-0963">Cytoplasm</keyword>
<dbReference type="GO" id="GO:0061061">
    <property type="term" value="P:muscle structure development"/>
    <property type="evidence" value="ECO:0007669"/>
    <property type="project" value="TreeGrafter"/>
</dbReference>
<comment type="subcellular location">
    <subcellularLocation>
        <location evidence="1">Cytoplasm</location>
    </subcellularLocation>
</comment>
<dbReference type="GO" id="GO:0030036">
    <property type="term" value="P:actin cytoskeleton organization"/>
    <property type="evidence" value="ECO:0007669"/>
    <property type="project" value="TreeGrafter"/>
</dbReference>
<dbReference type="Gene3D" id="2.30.42.10">
    <property type="match status" value="1"/>
</dbReference>
<evidence type="ECO:0000259" key="4">
    <source>
        <dbReference type="PROSITE" id="PS50106"/>
    </source>
</evidence>
<dbReference type="GO" id="GO:0003779">
    <property type="term" value="F:actin binding"/>
    <property type="evidence" value="ECO:0007669"/>
    <property type="project" value="TreeGrafter"/>
</dbReference>
<evidence type="ECO:0000256" key="2">
    <source>
        <dbReference type="ARBA" id="ARBA00022490"/>
    </source>
</evidence>
<organism evidence="5 6">
    <name type="scientific">Araneus ventricosus</name>
    <name type="common">Orbweaver spider</name>
    <name type="synonym">Epeira ventricosa</name>
    <dbReference type="NCBI Taxonomy" id="182803"/>
    <lineage>
        <taxon>Eukaryota</taxon>
        <taxon>Metazoa</taxon>
        <taxon>Ecdysozoa</taxon>
        <taxon>Arthropoda</taxon>
        <taxon>Chelicerata</taxon>
        <taxon>Arachnida</taxon>
        <taxon>Araneae</taxon>
        <taxon>Araneomorphae</taxon>
        <taxon>Entelegynae</taxon>
        <taxon>Araneoidea</taxon>
        <taxon>Araneidae</taxon>
        <taxon>Araneus</taxon>
    </lineage>
</organism>
<name>A0A4Y2KT72_ARAVE</name>
<evidence type="ECO:0000313" key="6">
    <source>
        <dbReference type="Proteomes" id="UP000499080"/>
    </source>
</evidence>
<feature type="non-terminal residue" evidence="5">
    <location>
        <position position="1"/>
    </location>
</feature>
<keyword evidence="3" id="KW-0479">Metal-binding</keyword>
<keyword evidence="3" id="KW-0440">LIM domain</keyword>
<proteinExistence type="predicted"/>
<feature type="domain" description="PDZ" evidence="4">
    <location>
        <begin position="1"/>
        <end position="53"/>
    </location>
</feature>
<evidence type="ECO:0000256" key="3">
    <source>
        <dbReference type="ARBA" id="ARBA00023038"/>
    </source>
</evidence>
<dbReference type="Proteomes" id="UP000499080">
    <property type="component" value="Unassembled WGS sequence"/>
</dbReference>
<dbReference type="SUPFAM" id="SSF50156">
    <property type="entry name" value="PDZ domain-like"/>
    <property type="match status" value="1"/>
</dbReference>
<dbReference type="InterPro" id="IPR050604">
    <property type="entry name" value="PDZ-LIM_domain"/>
</dbReference>
<dbReference type="InterPro" id="IPR001478">
    <property type="entry name" value="PDZ"/>
</dbReference>
<dbReference type="GO" id="GO:0001725">
    <property type="term" value="C:stress fiber"/>
    <property type="evidence" value="ECO:0007669"/>
    <property type="project" value="TreeGrafter"/>
</dbReference>
<accession>A0A4Y2KT72</accession>